<reference evidence="2 3" key="1">
    <citation type="journal article" date="2018" name="Aquat. Microb. Ecol.">
        <title>Gammaproteobacterial methanotrophs dominate.</title>
        <authorList>
            <person name="Rissanen A.J."/>
            <person name="Saarenheimo J."/>
            <person name="Tiirola M."/>
            <person name="Peura S."/>
            <person name="Aalto S.L."/>
            <person name="Karvinen A."/>
            <person name="Nykanen H."/>
        </authorList>
    </citation>
    <scope>NUCLEOTIDE SEQUENCE [LARGE SCALE GENOMIC DNA]</scope>
    <source>
        <strain evidence="2">AMbin10</strain>
    </source>
</reference>
<dbReference type="InterPro" id="IPR016181">
    <property type="entry name" value="Acyl_CoA_acyltransferase"/>
</dbReference>
<evidence type="ECO:0000259" key="1">
    <source>
        <dbReference type="PROSITE" id="PS51186"/>
    </source>
</evidence>
<evidence type="ECO:0000313" key="2">
    <source>
        <dbReference type="EMBL" id="PZN83121.1"/>
    </source>
</evidence>
<dbReference type="CDD" id="cd04301">
    <property type="entry name" value="NAT_SF"/>
    <property type="match status" value="1"/>
</dbReference>
<dbReference type="EMBL" id="QJPH01000193">
    <property type="protein sequence ID" value="PZN83121.1"/>
    <property type="molecule type" value="Genomic_DNA"/>
</dbReference>
<proteinExistence type="predicted"/>
<dbReference type="PROSITE" id="PS51186">
    <property type="entry name" value="GNAT"/>
    <property type="match status" value="1"/>
</dbReference>
<organism evidence="2 3">
    <name type="scientific">Candidatus Methylumidiphilus alinenensis</name>
    <dbReference type="NCBI Taxonomy" id="2202197"/>
    <lineage>
        <taxon>Bacteria</taxon>
        <taxon>Pseudomonadati</taxon>
        <taxon>Pseudomonadota</taxon>
        <taxon>Gammaproteobacteria</taxon>
        <taxon>Methylococcales</taxon>
        <taxon>Candidatus Methylumidiphilus</taxon>
    </lineage>
</organism>
<dbReference type="SUPFAM" id="SSF55729">
    <property type="entry name" value="Acyl-CoA N-acyltransferases (Nat)"/>
    <property type="match status" value="1"/>
</dbReference>
<feature type="domain" description="N-acetyltransferase" evidence="1">
    <location>
        <begin position="23"/>
        <end position="177"/>
    </location>
</feature>
<gene>
    <name evidence="2" type="ORF">DM484_05180</name>
</gene>
<comment type="caution">
    <text evidence="2">The sequence shown here is derived from an EMBL/GenBank/DDBJ whole genome shotgun (WGS) entry which is preliminary data.</text>
</comment>
<sequence>MTSLELFDNGSSFALPLRDGELVDFRPVRQADREIIQHGMSELSLKSRYFRFFTPIAKLSDAQLQYFTEVDQQNHIAWIALAHDEPGHPGLGIARFIRMRNQPTMAEFAVVVLDSHQHRGLGTVLMAVLYKMASIKGMETLRGFILPENTVMSHWLGRLGAVGDYENAVYRMDLAVCSNLSCLPDTPTGRRFRECVHSIPFQHFKGTI</sequence>
<dbReference type="AlphaFoldDB" id="A0A2W4RGW0"/>
<dbReference type="InterPro" id="IPR000182">
    <property type="entry name" value="GNAT_dom"/>
</dbReference>
<name>A0A2W4RGW0_9GAMM</name>
<keyword evidence="2" id="KW-0808">Transferase</keyword>
<evidence type="ECO:0000313" key="3">
    <source>
        <dbReference type="Proteomes" id="UP000249396"/>
    </source>
</evidence>
<dbReference type="Proteomes" id="UP000249396">
    <property type="component" value="Unassembled WGS sequence"/>
</dbReference>
<dbReference type="GO" id="GO:0016747">
    <property type="term" value="F:acyltransferase activity, transferring groups other than amino-acyl groups"/>
    <property type="evidence" value="ECO:0007669"/>
    <property type="project" value="InterPro"/>
</dbReference>
<dbReference type="Pfam" id="PF13302">
    <property type="entry name" value="Acetyltransf_3"/>
    <property type="match status" value="1"/>
</dbReference>
<accession>A0A2W4RGW0</accession>
<dbReference type="Gene3D" id="3.40.630.30">
    <property type="match status" value="1"/>
</dbReference>
<protein>
    <submittedName>
        <fullName evidence="2">N-acetyltransferase</fullName>
    </submittedName>
</protein>